<organism evidence="2 3">
    <name type="scientific">Enterocloster bolteae 90B8</name>
    <dbReference type="NCBI Taxonomy" id="997897"/>
    <lineage>
        <taxon>Bacteria</taxon>
        <taxon>Bacillati</taxon>
        <taxon>Bacillota</taxon>
        <taxon>Clostridia</taxon>
        <taxon>Lachnospirales</taxon>
        <taxon>Lachnospiraceae</taxon>
        <taxon>Enterocloster</taxon>
    </lineage>
</organism>
<feature type="transmembrane region" description="Helical" evidence="1">
    <location>
        <begin position="12"/>
        <end position="34"/>
    </location>
</feature>
<reference evidence="2 3" key="1">
    <citation type="submission" date="2013-01" db="EMBL/GenBank/DDBJ databases">
        <title>The Genome Sequence of Clostridium bolteae 90B8.</title>
        <authorList>
            <consortium name="The Broad Institute Genome Sequencing Platform"/>
            <person name="Earl A."/>
            <person name="Ward D."/>
            <person name="Feldgarden M."/>
            <person name="Gevers D."/>
            <person name="Courvalin P."/>
            <person name="Lambert T."/>
            <person name="Walker B."/>
            <person name="Young S.K."/>
            <person name="Zeng Q."/>
            <person name="Gargeya S."/>
            <person name="Fitzgerald M."/>
            <person name="Haas B."/>
            <person name="Abouelleil A."/>
            <person name="Alvarado L."/>
            <person name="Arachchi H.M."/>
            <person name="Berlin A.M."/>
            <person name="Chapman S.B."/>
            <person name="Dewar J."/>
            <person name="Goldberg J."/>
            <person name="Griggs A."/>
            <person name="Gujja S."/>
            <person name="Hansen M."/>
            <person name="Howarth C."/>
            <person name="Imamovic A."/>
            <person name="Larimer J."/>
            <person name="McCowan C."/>
            <person name="Murphy C."/>
            <person name="Neiman D."/>
            <person name="Pearson M."/>
            <person name="Priest M."/>
            <person name="Roberts A."/>
            <person name="Saif S."/>
            <person name="Shea T."/>
            <person name="Sisk P."/>
            <person name="Sykes S."/>
            <person name="Wortman J."/>
            <person name="Nusbaum C."/>
            <person name="Birren B."/>
        </authorList>
    </citation>
    <scope>NUCLEOTIDE SEQUENCE [LARGE SCALE GENOMIC DNA]</scope>
    <source>
        <strain evidence="2 3">90B8</strain>
    </source>
</reference>
<comment type="caution">
    <text evidence="2">The sequence shown here is derived from an EMBL/GenBank/DDBJ whole genome shotgun (WGS) entry which is preliminary data.</text>
</comment>
<sequence>MGLIFGSNPIQLTIMAQGATIIGAPLVTVMLMLLSSKESVLGKHKNSKVTTVIGWVAVLWVVFLSVNQILLWNGIAL</sequence>
<keyword evidence="1" id="KW-0812">Transmembrane</keyword>
<evidence type="ECO:0000313" key="3">
    <source>
        <dbReference type="Proteomes" id="UP000013041"/>
    </source>
</evidence>
<evidence type="ECO:0008006" key="4">
    <source>
        <dbReference type="Google" id="ProtNLM"/>
    </source>
</evidence>
<evidence type="ECO:0000256" key="1">
    <source>
        <dbReference type="SAM" id="Phobius"/>
    </source>
</evidence>
<name>N9ZMV8_9FIRM</name>
<dbReference type="AlphaFoldDB" id="N9ZMV8"/>
<dbReference type="PATRIC" id="fig|997897.5.peg.1709"/>
<proteinExistence type="predicted"/>
<dbReference type="Proteomes" id="UP000013041">
    <property type="component" value="Unassembled WGS sequence"/>
</dbReference>
<dbReference type="RefSeq" id="WP_002571769.1">
    <property type="nucleotide sequence ID" value="NZ_KB851152.1"/>
</dbReference>
<dbReference type="EMBL" id="AGYG01000011">
    <property type="protein sequence ID" value="ENZ41155.1"/>
    <property type="molecule type" value="Genomic_DNA"/>
</dbReference>
<gene>
    <name evidence="2" type="ORF">HMPREF1097_01604</name>
</gene>
<keyword evidence="1" id="KW-0472">Membrane</keyword>
<keyword evidence="1" id="KW-1133">Transmembrane helix</keyword>
<protein>
    <recommendedName>
        <fullName evidence="4">Manganese transporter</fullName>
    </recommendedName>
</protein>
<accession>N9ZMV8</accession>
<dbReference type="HOGENOM" id="CLU_2631856_0_0_9"/>
<evidence type="ECO:0000313" key="2">
    <source>
        <dbReference type="EMBL" id="ENZ41155.1"/>
    </source>
</evidence>
<feature type="transmembrane region" description="Helical" evidence="1">
    <location>
        <begin position="55"/>
        <end position="75"/>
    </location>
</feature>